<accession>A0A9Q3ADD3</accession>
<protein>
    <submittedName>
        <fullName evidence="7">Ubiquitin-conjugating enzyme E2</fullName>
    </submittedName>
</protein>
<dbReference type="RefSeq" id="WP_217973805.1">
    <property type="nucleotide sequence ID" value="NZ_JAHTBI010000010.1"/>
</dbReference>
<keyword evidence="3" id="KW-0547">Nucleotide-binding</keyword>
<sequence length="149" mass="16587">MAEALKRINKELVDLQKDPPANCSAGPEGDDPYLWRAAMMGPERSPYEGGVFFLRVHFPVDYPVSPPAVTFATRIYHPNVGADGSIGLDILHDNWSPALTVSKLLLSLSALLLEPEPEGALMREVADQYVRDRAGYFKIARAWTERYAQ</sequence>
<keyword evidence="4" id="KW-0833">Ubl conjugation pathway</keyword>
<dbReference type="PROSITE" id="PS50127">
    <property type="entry name" value="UBC_2"/>
    <property type="match status" value="1"/>
</dbReference>
<proteinExistence type="predicted"/>
<reference evidence="7" key="2">
    <citation type="journal article" date="2023" name="Plant Pathol.">
        <title>Dismantling and reorganizing Pseudomonas marginalis sensu#lato.</title>
        <authorList>
            <person name="Sawada H."/>
            <person name="Fujikawa T."/>
            <person name="Satou M."/>
        </authorList>
    </citation>
    <scope>NUCLEOTIDE SEQUENCE</scope>
    <source>
        <strain evidence="7">MAFF 301350</strain>
    </source>
</reference>
<keyword evidence="2" id="KW-0808">Transferase</keyword>
<dbReference type="GO" id="GO:0005524">
    <property type="term" value="F:ATP binding"/>
    <property type="evidence" value="ECO:0007669"/>
    <property type="project" value="UniProtKB-KW"/>
</dbReference>
<keyword evidence="5" id="KW-0067">ATP-binding</keyword>
<reference evidence="7" key="1">
    <citation type="journal article" date="2022" name="Int. J. Syst. Evol. Microbiol.">
        <title>Pseudomonas aegrilactucae sp. nov. and Pseudomonas morbosilactucae sp. nov., pathogens causing bacterial rot of lettuce in Japan.</title>
        <authorList>
            <person name="Sawada H."/>
            <person name="Fujikawa T."/>
            <person name="Satou M."/>
        </authorList>
    </citation>
    <scope>NUCLEOTIDE SEQUENCE</scope>
    <source>
        <strain evidence="7">MAFF 301350</strain>
    </source>
</reference>
<name>A0A9Q3ADD3_9PSED</name>
<comment type="pathway">
    <text evidence="1">Protein modification; protein ubiquitination.</text>
</comment>
<evidence type="ECO:0000259" key="6">
    <source>
        <dbReference type="PROSITE" id="PS50127"/>
    </source>
</evidence>
<evidence type="ECO:0000256" key="5">
    <source>
        <dbReference type="ARBA" id="ARBA00022840"/>
    </source>
</evidence>
<dbReference type="AlphaFoldDB" id="A0A9Q3ADD3"/>
<dbReference type="Pfam" id="PF00179">
    <property type="entry name" value="UQ_con"/>
    <property type="match status" value="1"/>
</dbReference>
<dbReference type="EMBL" id="JAHTBI010000010">
    <property type="protein sequence ID" value="MBV6286250.1"/>
    <property type="molecule type" value="Genomic_DNA"/>
</dbReference>
<gene>
    <name evidence="7" type="ORF">KUO17_04210</name>
</gene>
<evidence type="ECO:0000256" key="3">
    <source>
        <dbReference type="ARBA" id="ARBA00022741"/>
    </source>
</evidence>
<dbReference type="Proteomes" id="UP001106592">
    <property type="component" value="Unassembled WGS sequence"/>
</dbReference>
<dbReference type="FunFam" id="3.10.110.10:FF:000101">
    <property type="entry name" value="Ubiquitin-conjugating enzyme E2 D2"/>
    <property type="match status" value="1"/>
</dbReference>
<dbReference type="SMART" id="SM00212">
    <property type="entry name" value="UBCc"/>
    <property type="match status" value="1"/>
</dbReference>
<dbReference type="InterPro" id="IPR000608">
    <property type="entry name" value="UBC"/>
</dbReference>
<evidence type="ECO:0000313" key="7">
    <source>
        <dbReference type="EMBL" id="MBV6286250.1"/>
    </source>
</evidence>
<dbReference type="GO" id="GO:0016740">
    <property type="term" value="F:transferase activity"/>
    <property type="evidence" value="ECO:0007669"/>
    <property type="project" value="UniProtKB-KW"/>
</dbReference>
<organism evidence="7 8">
    <name type="scientific">Pseudomonas aegrilactucae</name>
    <dbReference type="NCBI Taxonomy" id="2854028"/>
    <lineage>
        <taxon>Bacteria</taxon>
        <taxon>Pseudomonadati</taxon>
        <taxon>Pseudomonadota</taxon>
        <taxon>Gammaproteobacteria</taxon>
        <taxon>Pseudomonadales</taxon>
        <taxon>Pseudomonadaceae</taxon>
        <taxon>Pseudomonas</taxon>
    </lineage>
</organism>
<evidence type="ECO:0000256" key="2">
    <source>
        <dbReference type="ARBA" id="ARBA00022679"/>
    </source>
</evidence>
<comment type="caution">
    <text evidence="7">The sequence shown here is derived from an EMBL/GenBank/DDBJ whole genome shotgun (WGS) entry which is preliminary data.</text>
</comment>
<evidence type="ECO:0000256" key="4">
    <source>
        <dbReference type="ARBA" id="ARBA00022786"/>
    </source>
</evidence>
<evidence type="ECO:0000256" key="1">
    <source>
        <dbReference type="ARBA" id="ARBA00004906"/>
    </source>
</evidence>
<evidence type="ECO:0000313" key="8">
    <source>
        <dbReference type="Proteomes" id="UP001106592"/>
    </source>
</evidence>
<keyword evidence="8" id="KW-1185">Reference proteome</keyword>
<feature type="domain" description="UBC core" evidence="6">
    <location>
        <begin position="3"/>
        <end position="149"/>
    </location>
</feature>
<dbReference type="PANTHER" id="PTHR24068">
    <property type="entry name" value="UBIQUITIN-CONJUGATING ENZYME E2"/>
    <property type="match status" value="1"/>
</dbReference>